<evidence type="ECO:0000256" key="1">
    <source>
        <dbReference type="ARBA" id="ARBA00007637"/>
    </source>
</evidence>
<keyword evidence="2" id="KW-0560">Oxidoreductase</keyword>
<evidence type="ECO:0000313" key="5">
    <source>
        <dbReference type="EMBL" id="MBW8728843.1"/>
    </source>
</evidence>
<comment type="caution">
    <text evidence="5">The sequence shown here is derived from an EMBL/GenBank/DDBJ whole genome shotgun (WGS) entry which is preliminary data.</text>
</comment>
<dbReference type="InterPro" id="IPR036291">
    <property type="entry name" value="NAD(P)-bd_dom_sf"/>
</dbReference>
<dbReference type="AlphaFoldDB" id="A0A952KFY8"/>
<proteinExistence type="inferred from homology"/>
<comment type="similarity">
    <text evidence="1">Belongs to the NAD(P)-dependent epimerase/dehydratase family.</text>
</comment>
<dbReference type="PANTHER" id="PTHR43103">
    <property type="entry name" value="NUCLEOSIDE-DIPHOSPHATE-SUGAR EPIMERASE"/>
    <property type="match status" value="1"/>
</dbReference>
<dbReference type="EMBL" id="JAEKLZ010000459">
    <property type="protein sequence ID" value="MBW8728843.1"/>
    <property type="molecule type" value="Genomic_DNA"/>
</dbReference>
<protein>
    <submittedName>
        <fullName evidence="5">NAD-dependent epimerase/dehydratase family protein</fullName>
    </submittedName>
</protein>
<accession>A0A952KFY8</accession>
<evidence type="ECO:0000256" key="2">
    <source>
        <dbReference type="ARBA" id="ARBA00023002"/>
    </source>
</evidence>
<evidence type="ECO:0000259" key="4">
    <source>
        <dbReference type="Pfam" id="PF01370"/>
    </source>
</evidence>
<organism evidence="5 6">
    <name type="scientific">Inquilinus limosus</name>
    <dbReference type="NCBI Taxonomy" id="171674"/>
    <lineage>
        <taxon>Bacteria</taxon>
        <taxon>Pseudomonadati</taxon>
        <taxon>Pseudomonadota</taxon>
        <taxon>Alphaproteobacteria</taxon>
        <taxon>Rhodospirillales</taxon>
        <taxon>Rhodospirillaceae</taxon>
        <taxon>Inquilinus</taxon>
    </lineage>
</organism>
<dbReference type="PANTHER" id="PTHR43103:SF5">
    <property type="entry name" value="4-EPIMERASE, PUTATIVE (AFU_ORTHOLOGUE AFUA_7G00360)-RELATED"/>
    <property type="match status" value="1"/>
</dbReference>
<dbReference type="Gene3D" id="3.40.50.720">
    <property type="entry name" value="NAD(P)-binding Rossmann-like Domain"/>
    <property type="match status" value="1"/>
</dbReference>
<dbReference type="GO" id="GO:0016491">
    <property type="term" value="F:oxidoreductase activity"/>
    <property type="evidence" value="ECO:0007669"/>
    <property type="project" value="UniProtKB-KW"/>
</dbReference>
<keyword evidence="3" id="KW-0520">NAD</keyword>
<gene>
    <name evidence="5" type="ORF">JF625_27305</name>
</gene>
<evidence type="ECO:0000256" key="3">
    <source>
        <dbReference type="ARBA" id="ARBA00023027"/>
    </source>
</evidence>
<reference evidence="5" key="1">
    <citation type="submission" date="2020-06" db="EMBL/GenBank/DDBJ databases">
        <title>Stable isotope informed genome-resolved metagenomics uncovers potential trophic interactions in rhizosphere soil.</title>
        <authorList>
            <person name="Starr E.P."/>
            <person name="Shi S."/>
            <person name="Blazewicz S.J."/>
            <person name="Koch B.J."/>
            <person name="Probst A.J."/>
            <person name="Hungate B.A."/>
            <person name="Pett-Ridge J."/>
            <person name="Firestone M.K."/>
            <person name="Banfield J.F."/>
        </authorList>
    </citation>
    <scope>NUCLEOTIDE SEQUENCE</scope>
    <source>
        <strain evidence="5">YM_69_17</strain>
    </source>
</reference>
<dbReference type="Pfam" id="PF01370">
    <property type="entry name" value="Epimerase"/>
    <property type="match status" value="1"/>
</dbReference>
<name>A0A952KFY8_9PROT</name>
<dbReference type="SUPFAM" id="SSF51735">
    <property type="entry name" value="NAD(P)-binding Rossmann-fold domains"/>
    <property type="match status" value="1"/>
</dbReference>
<feature type="domain" description="NAD-dependent epimerase/dehydratase" evidence="4">
    <location>
        <begin position="10"/>
        <end position="185"/>
    </location>
</feature>
<evidence type="ECO:0000313" key="6">
    <source>
        <dbReference type="Proteomes" id="UP000700706"/>
    </source>
</evidence>
<dbReference type="InterPro" id="IPR001509">
    <property type="entry name" value="Epimerase_deHydtase"/>
</dbReference>
<dbReference type="Proteomes" id="UP000700706">
    <property type="component" value="Unassembled WGS sequence"/>
</dbReference>
<sequence>MDTAETVKTIALTGGSGRIGRAIAASALRRGHRVVSIDRAAPAEAQENIRFVQADIGDYDALVDAFRGCDALIHMAAIPSPGHHPDHVVHNNNVTGSYNALRAAIEVGITRIVQASSVNAIGLSFSREAHFDYLPIDEAHPNYTEEPYSLSKWICEQQADTFARRYSDLRIASMRFHLVVDERAQAGAVYGFATKEASKHLWAYTLYEAASRACLLALDAPFQGHEVFYITAPDTVMDIPSLELAARFFPDVPIRGDLSGRRSFFSTAKAERLLGWRHDPD</sequence>